<feature type="signal peptide" evidence="9">
    <location>
        <begin position="1"/>
        <end position="19"/>
    </location>
</feature>
<evidence type="ECO:0000256" key="3">
    <source>
        <dbReference type="ARBA" id="ARBA00022679"/>
    </source>
</evidence>
<dbReference type="UniPathway" id="UPA00219"/>
<dbReference type="InterPro" id="IPR036366">
    <property type="entry name" value="PGBDSf"/>
</dbReference>
<feature type="domain" description="L,D-TPase catalytic" evidence="10">
    <location>
        <begin position="198"/>
        <end position="331"/>
    </location>
</feature>
<dbReference type="EMBL" id="CP060719">
    <property type="protein sequence ID" value="QNN71083.1"/>
    <property type="molecule type" value="Genomic_DNA"/>
</dbReference>
<evidence type="ECO:0000259" key="10">
    <source>
        <dbReference type="PROSITE" id="PS52029"/>
    </source>
</evidence>
<dbReference type="PROSITE" id="PS52029">
    <property type="entry name" value="LD_TPASE"/>
    <property type="match status" value="1"/>
</dbReference>
<organism evidence="11 12">
    <name type="scientific">Thermomonas carbonis</name>
    <dbReference type="NCBI Taxonomy" id="1463158"/>
    <lineage>
        <taxon>Bacteria</taxon>
        <taxon>Pseudomonadati</taxon>
        <taxon>Pseudomonadota</taxon>
        <taxon>Gammaproteobacteria</taxon>
        <taxon>Lysobacterales</taxon>
        <taxon>Lysobacteraceae</taxon>
        <taxon>Thermomonas</taxon>
    </lineage>
</organism>
<dbReference type="Proteomes" id="UP000515804">
    <property type="component" value="Chromosome"/>
</dbReference>
<gene>
    <name evidence="11" type="ORF">H9L16_05820</name>
</gene>
<dbReference type="InterPro" id="IPR002477">
    <property type="entry name" value="Peptidoglycan-bd-like"/>
</dbReference>
<keyword evidence="9" id="KW-0732">Signal</keyword>
<dbReference type="SUPFAM" id="SSF141523">
    <property type="entry name" value="L,D-transpeptidase catalytic domain-like"/>
    <property type="match status" value="1"/>
</dbReference>
<keyword evidence="3" id="KW-0808">Transferase</keyword>
<dbReference type="InterPro" id="IPR038063">
    <property type="entry name" value="Transpep_catalytic_dom"/>
</dbReference>
<name>A0A7G9STA8_9GAMM</name>
<evidence type="ECO:0000313" key="12">
    <source>
        <dbReference type="Proteomes" id="UP000515804"/>
    </source>
</evidence>
<evidence type="ECO:0000256" key="9">
    <source>
        <dbReference type="SAM" id="SignalP"/>
    </source>
</evidence>
<dbReference type="PANTHER" id="PTHR30582">
    <property type="entry name" value="L,D-TRANSPEPTIDASE"/>
    <property type="match status" value="1"/>
</dbReference>
<comment type="pathway">
    <text evidence="1 7">Cell wall biogenesis; peptidoglycan biosynthesis.</text>
</comment>
<feature type="region of interest" description="Disordered" evidence="8">
    <location>
        <begin position="21"/>
        <end position="54"/>
    </location>
</feature>
<evidence type="ECO:0000256" key="4">
    <source>
        <dbReference type="ARBA" id="ARBA00022960"/>
    </source>
</evidence>
<evidence type="ECO:0000313" key="11">
    <source>
        <dbReference type="EMBL" id="QNN71083.1"/>
    </source>
</evidence>
<dbReference type="GO" id="GO:0071972">
    <property type="term" value="F:peptidoglycan L,D-transpeptidase activity"/>
    <property type="evidence" value="ECO:0007669"/>
    <property type="project" value="TreeGrafter"/>
</dbReference>
<dbReference type="Gene3D" id="2.40.440.10">
    <property type="entry name" value="L,D-transpeptidase catalytic domain-like"/>
    <property type="match status" value="1"/>
</dbReference>
<accession>A0A7G9STA8</accession>
<dbReference type="RefSeq" id="WP_187553598.1">
    <property type="nucleotide sequence ID" value="NZ_BMZL01000003.1"/>
</dbReference>
<evidence type="ECO:0000256" key="8">
    <source>
        <dbReference type="SAM" id="MobiDB-lite"/>
    </source>
</evidence>
<keyword evidence="6 7" id="KW-0961">Cell wall biogenesis/degradation</keyword>
<dbReference type="GO" id="GO:0071555">
    <property type="term" value="P:cell wall organization"/>
    <property type="evidence" value="ECO:0007669"/>
    <property type="project" value="UniProtKB-UniRule"/>
</dbReference>
<sequence>MKRSILFVSLLLATATLQAQDPKPATPVTTAPAATAPQAVAPATPPATQTDAAASEHLEAQVLLERAWYSPGEIDGEWGSKSRKAVAGFQLARGLTVSGELDAATWAELRKDGTAALVDYTLTEADVAGPFAPTPSGMMAKAKLKAIPFQSAAEALGEKFHASPKLLAALNPGIPLDVAGGSIRVPNVQDIAPMPTAAKIEVDKSDAALRLLDASGKAYAQFPITSGTAKFPLPIGDWTIESMTPDPWYNYDPALIVTARKGDRKAKLPPGPNGPVGTMWMALSKPHYGIHGTPEPGLIGRTQSSGCVRLTNWSATAVAAASTVGMTVSMVE</sequence>
<feature type="active site" description="Nucleophile" evidence="7">
    <location>
        <position position="307"/>
    </location>
</feature>
<dbReference type="GO" id="GO:0005576">
    <property type="term" value="C:extracellular region"/>
    <property type="evidence" value="ECO:0007669"/>
    <property type="project" value="TreeGrafter"/>
</dbReference>
<keyword evidence="12" id="KW-1185">Reference proteome</keyword>
<feature type="chain" id="PRO_5029011793" evidence="9">
    <location>
        <begin position="20"/>
        <end position="332"/>
    </location>
</feature>
<dbReference type="Pfam" id="PF01471">
    <property type="entry name" value="PG_binding_1"/>
    <property type="match status" value="1"/>
</dbReference>
<dbReference type="SUPFAM" id="SSF47090">
    <property type="entry name" value="PGBD-like"/>
    <property type="match status" value="1"/>
</dbReference>
<dbReference type="PANTHER" id="PTHR30582:SF30">
    <property type="entry name" value="BLR4375 PROTEIN"/>
    <property type="match status" value="1"/>
</dbReference>
<dbReference type="Gene3D" id="1.10.101.10">
    <property type="entry name" value="PGBD-like superfamily/PGBD"/>
    <property type="match status" value="1"/>
</dbReference>
<dbReference type="AlphaFoldDB" id="A0A7G9STA8"/>
<dbReference type="GO" id="GO:0018104">
    <property type="term" value="P:peptidoglycan-protein cross-linking"/>
    <property type="evidence" value="ECO:0007669"/>
    <property type="project" value="TreeGrafter"/>
</dbReference>
<feature type="active site" description="Proton donor/acceptor" evidence="7">
    <location>
        <position position="291"/>
    </location>
</feature>
<dbReference type="InterPro" id="IPR005490">
    <property type="entry name" value="LD_TPept_cat_dom"/>
</dbReference>
<keyword evidence="5 7" id="KW-0573">Peptidoglycan synthesis</keyword>
<dbReference type="KEGG" id="tcn:H9L16_05820"/>
<dbReference type="InterPro" id="IPR050979">
    <property type="entry name" value="LD-transpeptidase"/>
</dbReference>
<evidence type="ECO:0000256" key="7">
    <source>
        <dbReference type="PROSITE-ProRule" id="PRU01373"/>
    </source>
</evidence>
<dbReference type="CDD" id="cd16913">
    <property type="entry name" value="YkuD_like"/>
    <property type="match status" value="1"/>
</dbReference>
<dbReference type="InterPro" id="IPR036365">
    <property type="entry name" value="PGBD-like_sf"/>
</dbReference>
<dbReference type="GO" id="GO:0008360">
    <property type="term" value="P:regulation of cell shape"/>
    <property type="evidence" value="ECO:0007669"/>
    <property type="project" value="UniProtKB-UniRule"/>
</dbReference>
<feature type="compositionally biased region" description="Low complexity" evidence="8">
    <location>
        <begin position="21"/>
        <end position="53"/>
    </location>
</feature>
<evidence type="ECO:0000256" key="1">
    <source>
        <dbReference type="ARBA" id="ARBA00004752"/>
    </source>
</evidence>
<evidence type="ECO:0000256" key="2">
    <source>
        <dbReference type="ARBA" id="ARBA00005992"/>
    </source>
</evidence>
<dbReference type="Pfam" id="PF03734">
    <property type="entry name" value="YkuD"/>
    <property type="match status" value="1"/>
</dbReference>
<keyword evidence="4 7" id="KW-0133">Cell shape</keyword>
<comment type="similarity">
    <text evidence="2">Belongs to the YkuD family.</text>
</comment>
<evidence type="ECO:0000256" key="5">
    <source>
        <dbReference type="ARBA" id="ARBA00022984"/>
    </source>
</evidence>
<dbReference type="GO" id="GO:0016740">
    <property type="term" value="F:transferase activity"/>
    <property type="evidence" value="ECO:0007669"/>
    <property type="project" value="UniProtKB-KW"/>
</dbReference>
<protein>
    <submittedName>
        <fullName evidence="11">Murein L,D-transpeptidase</fullName>
    </submittedName>
</protein>
<reference evidence="11 12" key="1">
    <citation type="submission" date="2020-08" db="EMBL/GenBank/DDBJ databases">
        <title>Genome sequence of Thermomonas carbonis KCTC 42013T.</title>
        <authorList>
            <person name="Hyun D.-W."/>
            <person name="Bae J.-W."/>
        </authorList>
    </citation>
    <scope>NUCLEOTIDE SEQUENCE [LARGE SCALE GENOMIC DNA]</scope>
    <source>
        <strain evidence="11 12">KCTC 42013</strain>
    </source>
</reference>
<evidence type="ECO:0000256" key="6">
    <source>
        <dbReference type="ARBA" id="ARBA00023316"/>
    </source>
</evidence>
<proteinExistence type="inferred from homology"/>